<sequence length="72" mass="7453">MAGSPPTCSSTDVGTDIHSSSAPTSVASRITLCRNSFATFRRAVDLAVLTGSARITGVCKHGTRVNQSRCSP</sequence>
<protein>
    <submittedName>
        <fullName evidence="2">Uncharacterized protein</fullName>
    </submittedName>
</protein>
<name>A0ABV5ZZF8_9PSEU</name>
<evidence type="ECO:0000313" key="3">
    <source>
        <dbReference type="Proteomes" id="UP001589693"/>
    </source>
</evidence>
<evidence type="ECO:0000256" key="1">
    <source>
        <dbReference type="SAM" id="MobiDB-lite"/>
    </source>
</evidence>
<gene>
    <name evidence="2" type="ORF">ACFFQA_16720</name>
</gene>
<keyword evidence="3" id="KW-1185">Reference proteome</keyword>
<dbReference type="Proteomes" id="UP001589693">
    <property type="component" value="Unassembled WGS sequence"/>
</dbReference>
<feature type="region of interest" description="Disordered" evidence="1">
    <location>
        <begin position="1"/>
        <end position="25"/>
    </location>
</feature>
<accession>A0ABV5ZZF8</accession>
<evidence type="ECO:0000313" key="2">
    <source>
        <dbReference type="EMBL" id="MFB9905578.1"/>
    </source>
</evidence>
<organism evidence="2 3">
    <name type="scientific">Allokutzneria oryzae</name>
    <dbReference type="NCBI Taxonomy" id="1378989"/>
    <lineage>
        <taxon>Bacteria</taxon>
        <taxon>Bacillati</taxon>
        <taxon>Actinomycetota</taxon>
        <taxon>Actinomycetes</taxon>
        <taxon>Pseudonocardiales</taxon>
        <taxon>Pseudonocardiaceae</taxon>
        <taxon>Allokutzneria</taxon>
    </lineage>
</organism>
<dbReference type="RefSeq" id="WP_377852881.1">
    <property type="nucleotide sequence ID" value="NZ_JBHLZU010000014.1"/>
</dbReference>
<comment type="caution">
    <text evidence="2">The sequence shown here is derived from an EMBL/GenBank/DDBJ whole genome shotgun (WGS) entry which is preliminary data.</text>
</comment>
<reference evidence="2 3" key="1">
    <citation type="submission" date="2024-09" db="EMBL/GenBank/DDBJ databases">
        <authorList>
            <person name="Sun Q."/>
            <person name="Mori K."/>
        </authorList>
    </citation>
    <scope>NUCLEOTIDE SEQUENCE [LARGE SCALE GENOMIC DNA]</scope>
    <source>
        <strain evidence="2 3">TBRC 7907</strain>
    </source>
</reference>
<dbReference type="EMBL" id="JBHLZU010000014">
    <property type="protein sequence ID" value="MFB9905578.1"/>
    <property type="molecule type" value="Genomic_DNA"/>
</dbReference>
<proteinExistence type="predicted"/>